<gene>
    <name evidence="1" type="ORF">ASPGLDRAFT_42440</name>
</gene>
<keyword evidence="2" id="KW-1185">Reference proteome</keyword>
<dbReference type="EMBL" id="KV878889">
    <property type="protein sequence ID" value="OJJ88845.1"/>
    <property type="molecule type" value="Genomic_DNA"/>
</dbReference>
<dbReference type="GeneID" id="34461867"/>
<protein>
    <submittedName>
        <fullName evidence="1">Uncharacterized protein</fullName>
    </submittedName>
</protein>
<evidence type="ECO:0000313" key="1">
    <source>
        <dbReference type="EMBL" id="OJJ88845.1"/>
    </source>
</evidence>
<accession>A0A1L9VY73</accession>
<dbReference type="OrthoDB" id="5424209at2759"/>
<name>A0A1L9VY73_ASPGL</name>
<evidence type="ECO:0000313" key="2">
    <source>
        <dbReference type="Proteomes" id="UP000184300"/>
    </source>
</evidence>
<dbReference type="Proteomes" id="UP000184300">
    <property type="component" value="Unassembled WGS sequence"/>
</dbReference>
<dbReference type="VEuPathDB" id="FungiDB:ASPGLDRAFT_42440"/>
<dbReference type="RefSeq" id="XP_022405521.1">
    <property type="nucleotide sequence ID" value="XM_022545606.1"/>
</dbReference>
<reference evidence="2" key="1">
    <citation type="journal article" date="2017" name="Genome Biol.">
        <title>Comparative genomics reveals high biological diversity and specific adaptations in the industrially and medically important fungal genus Aspergillus.</title>
        <authorList>
            <person name="de Vries R.P."/>
            <person name="Riley R."/>
            <person name="Wiebenga A."/>
            <person name="Aguilar-Osorio G."/>
            <person name="Amillis S."/>
            <person name="Uchima C.A."/>
            <person name="Anderluh G."/>
            <person name="Asadollahi M."/>
            <person name="Askin M."/>
            <person name="Barry K."/>
            <person name="Battaglia E."/>
            <person name="Bayram O."/>
            <person name="Benocci T."/>
            <person name="Braus-Stromeyer S.A."/>
            <person name="Caldana C."/>
            <person name="Canovas D."/>
            <person name="Cerqueira G.C."/>
            <person name="Chen F."/>
            <person name="Chen W."/>
            <person name="Choi C."/>
            <person name="Clum A."/>
            <person name="Dos Santos R.A."/>
            <person name="Damasio A.R."/>
            <person name="Diallinas G."/>
            <person name="Emri T."/>
            <person name="Fekete E."/>
            <person name="Flipphi M."/>
            <person name="Freyberg S."/>
            <person name="Gallo A."/>
            <person name="Gournas C."/>
            <person name="Habgood R."/>
            <person name="Hainaut M."/>
            <person name="Harispe M.L."/>
            <person name="Henrissat B."/>
            <person name="Hilden K.S."/>
            <person name="Hope R."/>
            <person name="Hossain A."/>
            <person name="Karabika E."/>
            <person name="Karaffa L."/>
            <person name="Karanyi Z."/>
            <person name="Krasevec N."/>
            <person name="Kuo A."/>
            <person name="Kusch H."/>
            <person name="LaButti K."/>
            <person name="Lagendijk E.L."/>
            <person name="Lapidus A."/>
            <person name="Levasseur A."/>
            <person name="Lindquist E."/>
            <person name="Lipzen A."/>
            <person name="Logrieco A.F."/>
            <person name="MacCabe A."/>
            <person name="Maekelae M.R."/>
            <person name="Malavazi I."/>
            <person name="Melin P."/>
            <person name="Meyer V."/>
            <person name="Mielnichuk N."/>
            <person name="Miskei M."/>
            <person name="Molnar A.P."/>
            <person name="Mule G."/>
            <person name="Ngan C.Y."/>
            <person name="Orejas M."/>
            <person name="Orosz E."/>
            <person name="Ouedraogo J.P."/>
            <person name="Overkamp K.M."/>
            <person name="Park H.-S."/>
            <person name="Perrone G."/>
            <person name="Piumi F."/>
            <person name="Punt P.J."/>
            <person name="Ram A.F."/>
            <person name="Ramon A."/>
            <person name="Rauscher S."/>
            <person name="Record E."/>
            <person name="Riano-Pachon D.M."/>
            <person name="Robert V."/>
            <person name="Roehrig J."/>
            <person name="Ruller R."/>
            <person name="Salamov A."/>
            <person name="Salih N.S."/>
            <person name="Samson R.A."/>
            <person name="Sandor E."/>
            <person name="Sanguinetti M."/>
            <person name="Schuetze T."/>
            <person name="Sepcic K."/>
            <person name="Shelest E."/>
            <person name="Sherlock G."/>
            <person name="Sophianopoulou V."/>
            <person name="Squina F.M."/>
            <person name="Sun H."/>
            <person name="Susca A."/>
            <person name="Todd R.B."/>
            <person name="Tsang A."/>
            <person name="Unkles S.E."/>
            <person name="van de Wiele N."/>
            <person name="van Rossen-Uffink D."/>
            <person name="Oliveira J.V."/>
            <person name="Vesth T.C."/>
            <person name="Visser J."/>
            <person name="Yu J.-H."/>
            <person name="Zhou M."/>
            <person name="Andersen M.R."/>
            <person name="Archer D.B."/>
            <person name="Baker S.E."/>
            <person name="Benoit I."/>
            <person name="Brakhage A.A."/>
            <person name="Braus G.H."/>
            <person name="Fischer R."/>
            <person name="Frisvad J.C."/>
            <person name="Goldman G.H."/>
            <person name="Houbraken J."/>
            <person name="Oakley B."/>
            <person name="Pocsi I."/>
            <person name="Scazzocchio C."/>
            <person name="Seiboth B."/>
            <person name="vanKuyk P.A."/>
            <person name="Wortman J."/>
            <person name="Dyer P.S."/>
            <person name="Grigoriev I.V."/>
        </authorList>
    </citation>
    <scope>NUCLEOTIDE SEQUENCE [LARGE SCALE GENOMIC DNA]</scope>
    <source>
        <strain evidence="2">CBS 516.65</strain>
    </source>
</reference>
<sequence length="151" mass="16808">MSSTSNVTNFSRSTAHAISYSCSSGEPIYSGYTSNEDREGFYQGSQRAGGPYLCSLPCESEALGPQFDVKSFNKIITEVSRMVEYQEIPFVNITVTGRRSRVSPGAQPIPTILIISDGRKKSRMWKRLTKSIFKSIIWNCTFSVEIIDATL</sequence>
<dbReference type="AlphaFoldDB" id="A0A1L9VY73"/>
<organism evidence="1 2">
    <name type="scientific">Aspergillus glaucus CBS 516.65</name>
    <dbReference type="NCBI Taxonomy" id="1160497"/>
    <lineage>
        <taxon>Eukaryota</taxon>
        <taxon>Fungi</taxon>
        <taxon>Dikarya</taxon>
        <taxon>Ascomycota</taxon>
        <taxon>Pezizomycotina</taxon>
        <taxon>Eurotiomycetes</taxon>
        <taxon>Eurotiomycetidae</taxon>
        <taxon>Eurotiales</taxon>
        <taxon>Aspergillaceae</taxon>
        <taxon>Aspergillus</taxon>
        <taxon>Aspergillus subgen. Aspergillus</taxon>
    </lineage>
</organism>
<dbReference type="STRING" id="1160497.A0A1L9VY73"/>
<proteinExistence type="predicted"/>